<evidence type="ECO:0000313" key="6">
    <source>
        <dbReference type="Proteomes" id="UP000239477"/>
    </source>
</evidence>
<dbReference type="InterPro" id="IPR036388">
    <property type="entry name" value="WH-like_DNA-bd_sf"/>
</dbReference>
<accession>A0A2S0I6D5</accession>
<dbReference type="Pfam" id="PF00196">
    <property type="entry name" value="GerE"/>
    <property type="match status" value="1"/>
</dbReference>
<evidence type="ECO:0000256" key="2">
    <source>
        <dbReference type="ARBA" id="ARBA00023125"/>
    </source>
</evidence>
<dbReference type="AlphaFoldDB" id="A0A2S0I6D5"/>
<organism evidence="5 6">
    <name type="scientific">Achromobacter spanius</name>
    <dbReference type="NCBI Taxonomy" id="217203"/>
    <lineage>
        <taxon>Bacteria</taxon>
        <taxon>Pseudomonadati</taxon>
        <taxon>Pseudomonadota</taxon>
        <taxon>Betaproteobacteria</taxon>
        <taxon>Burkholderiales</taxon>
        <taxon>Alcaligenaceae</taxon>
        <taxon>Achromobacter</taxon>
    </lineage>
</organism>
<dbReference type="PANTHER" id="PTHR44688:SF16">
    <property type="entry name" value="DNA-BINDING TRANSCRIPTIONAL ACTIVATOR DEVR_DOSR"/>
    <property type="match status" value="1"/>
</dbReference>
<sequence length="239" mass="26438">MAARGLPSLNKGRKQMPQFYERLSHLLIGARDVTPPSEIFEQVSNFAREIGYNFICYKRKRPYPLGRGRYVVFDNFPESVKHVISGRLERWPETCVEIVTWKETADPPHSDFLGTCVAGFTVSVIENAGVHASFTGLTTATEADPASSIDRIVLLAHISHALLSVAVEKSETTRVQNLSEREREVLRWTGDGMTAADIAEILSLSENTVNFHLKGVKAKLSSKTKTSAVVQAALLGLLR</sequence>
<keyword evidence="2" id="KW-0238">DNA-binding</keyword>
<proteinExistence type="predicted"/>
<evidence type="ECO:0000256" key="3">
    <source>
        <dbReference type="ARBA" id="ARBA00023163"/>
    </source>
</evidence>
<evidence type="ECO:0000259" key="4">
    <source>
        <dbReference type="PROSITE" id="PS50043"/>
    </source>
</evidence>
<dbReference type="PRINTS" id="PR00038">
    <property type="entry name" value="HTHLUXR"/>
</dbReference>
<gene>
    <name evidence="5" type="ORF">CLM73_09620</name>
</gene>
<dbReference type="PROSITE" id="PS50043">
    <property type="entry name" value="HTH_LUXR_2"/>
    <property type="match status" value="1"/>
</dbReference>
<reference evidence="5 6" key="1">
    <citation type="submission" date="2017-09" db="EMBL/GenBank/DDBJ databases">
        <title>Genomic, metabolic, and phenotypic characteristics of bacterial isolates from the natural microbiome of the model nematode Caenorhabditis elegans.</title>
        <authorList>
            <person name="Zimmermann J."/>
            <person name="Obeng N."/>
            <person name="Yang W."/>
            <person name="Obeng O."/>
            <person name="Kissoyan K."/>
            <person name="Pees B."/>
            <person name="Dirksen P."/>
            <person name="Hoppner M."/>
            <person name="Franke A."/>
            <person name="Rosenstiel P."/>
            <person name="Leippe M."/>
            <person name="Dierking K."/>
            <person name="Kaleta C."/>
            <person name="Schulenburg H."/>
        </authorList>
    </citation>
    <scope>NUCLEOTIDE SEQUENCE [LARGE SCALE GENOMIC DNA]</scope>
    <source>
        <strain evidence="5 6">MYb73</strain>
    </source>
</reference>
<dbReference type="Gene3D" id="3.30.450.80">
    <property type="entry name" value="Transcription factor LuxR-like, autoinducer-binding domain"/>
    <property type="match status" value="1"/>
</dbReference>
<keyword evidence="1" id="KW-0805">Transcription regulation</keyword>
<dbReference type="EMBL" id="CP023270">
    <property type="protein sequence ID" value="AVJ27347.1"/>
    <property type="molecule type" value="Genomic_DNA"/>
</dbReference>
<evidence type="ECO:0000313" key="5">
    <source>
        <dbReference type="EMBL" id="AVJ27347.1"/>
    </source>
</evidence>
<dbReference type="Proteomes" id="UP000239477">
    <property type="component" value="Chromosome"/>
</dbReference>
<evidence type="ECO:0000256" key="1">
    <source>
        <dbReference type="ARBA" id="ARBA00023015"/>
    </source>
</evidence>
<dbReference type="SMART" id="SM00421">
    <property type="entry name" value="HTH_LUXR"/>
    <property type="match status" value="1"/>
</dbReference>
<name>A0A2S0I6D5_9BURK</name>
<dbReference type="RefSeq" id="WP_105238239.1">
    <property type="nucleotide sequence ID" value="NZ_CP023270.1"/>
</dbReference>
<dbReference type="SUPFAM" id="SSF46894">
    <property type="entry name" value="C-terminal effector domain of the bipartite response regulators"/>
    <property type="match status" value="1"/>
</dbReference>
<dbReference type="InterPro" id="IPR036693">
    <property type="entry name" value="TF_LuxR_autoind-bd_dom_sf"/>
</dbReference>
<dbReference type="GO" id="GO:0003677">
    <property type="term" value="F:DNA binding"/>
    <property type="evidence" value="ECO:0007669"/>
    <property type="project" value="UniProtKB-KW"/>
</dbReference>
<dbReference type="PANTHER" id="PTHR44688">
    <property type="entry name" value="DNA-BINDING TRANSCRIPTIONAL ACTIVATOR DEVR_DOSR"/>
    <property type="match status" value="1"/>
</dbReference>
<dbReference type="Gene3D" id="1.10.10.10">
    <property type="entry name" value="Winged helix-like DNA-binding domain superfamily/Winged helix DNA-binding domain"/>
    <property type="match status" value="1"/>
</dbReference>
<dbReference type="CDD" id="cd06170">
    <property type="entry name" value="LuxR_C_like"/>
    <property type="match status" value="1"/>
</dbReference>
<feature type="domain" description="HTH luxR-type" evidence="4">
    <location>
        <begin position="171"/>
        <end position="236"/>
    </location>
</feature>
<dbReference type="InterPro" id="IPR016032">
    <property type="entry name" value="Sig_transdc_resp-reg_C-effctor"/>
</dbReference>
<keyword evidence="6" id="KW-1185">Reference proteome</keyword>
<dbReference type="InterPro" id="IPR000792">
    <property type="entry name" value="Tscrpt_reg_LuxR_C"/>
</dbReference>
<protein>
    <recommendedName>
        <fullName evidence="4">HTH luxR-type domain-containing protein</fullName>
    </recommendedName>
</protein>
<dbReference type="GO" id="GO:0006355">
    <property type="term" value="P:regulation of DNA-templated transcription"/>
    <property type="evidence" value="ECO:0007669"/>
    <property type="project" value="InterPro"/>
</dbReference>
<keyword evidence="3" id="KW-0804">Transcription</keyword>